<accession>A0A1N5TE07</accession>
<keyword evidence="2" id="KW-0479">Metal-binding</keyword>
<protein>
    <submittedName>
        <fullName evidence="6">Creatinine amidohydrolase</fullName>
    </submittedName>
</protein>
<name>A0A1N5TE07_9ACTN</name>
<comment type="cofactor">
    <cofactor evidence="1">
        <name>Zn(2+)</name>
        <dbReference type="ChEBI" id="CHEBI:29105"/>
    </cofactor>
</comment>
<proteinExistence type="inferred from homology"/>
<evidence type="ECO:0000256" key="1">
    <source>
        <dbReference type="ARBA" id="ARBA00001947"/>
    </source>
</evidence>
<dbReference type="GO" id="GO:0046872">
    <property type="term" value="F:metal ion binding"/>
    <property type="evidence" value="ECO:0007669"/>
    <property type="project" value="UniProtKB-KW"/>
</dbReference>
<dbReference type="Pfam" id="PF02633">
    <property type="entry name" value="Creatininase"/>
    <property type="match status" value="1"/>
</dbReference>
<evidence type="ECO:0000256" key="2">
    <source>
        <dbReference type="ARBA" id="ARBA00022723"/>
    </source>
</evidence>
<dbReference type="Proteomes" id="UP000185124">
    <property type="component" value="Unassembled WGS sequence"/>
</dbReference>
<keyword evidence="4" id="KW-0862">Zinc</keyword>
<dbReference type="STRING" id="709881.SAMN04489832_0112"/>
<evidence type="ECO:0000256" key="5">
    <source>
        <dbReference type="ARBA" id="ARBA00024029"/>
    </source>
</evidence>
<dbReference type="PANTHER" id="PTHR35005:SF1">
    <property type="entry name" value="2-AMINO-5-FORMYLAMINO-6-RIBOSYLAMINOPYRIMIDIN-4(3H)-ONE 5'-MONOPHOSPHATE DEFORMYLASE"/>
    <property type="match status" value="1"/>
</dbReference>
<sequence length="236" mass="26606">MRLHDRNWMQIRDYLKHDDRVVLPIGSTEQHGYLSLGTDAILAERVAVEAAEPLGIPVLPALPFGMTPYLAAYPGSMTLRMSTYIEVIRDLLDCLHLQGFRRIAIVNGHGGNSPVTGLVREWLAEPREERVEVLFHNWWNAPRTAATASQFDPDQMHGAWVENFPWTRLVGVEIPTEPIPVLDRELLGRLSRDEMLQIAPDGSHGGPYQRSDEDMAVVWAAGVAEVREQLENGWLK</sequence>
<evidence type="ECO:0000313" key="7">
    <source>
        <dbReference type="Proteomes" id="UP000185124"/>
    </source>
</evidence>
<evidence type="ECO:0000256" key="3">
    <source>
        <dbReference type="ARBA" id="ARBA00022801"/>
    </source>
</evidence>
<organism evidence="6 7">
    <name type="scientific">Micromonospora cremea</name>
    <dbReference type="NCBI Taxonomy" id="709881"/>
    <lineage>
        <taxon>Bacteria</taxon>
        <taxon>Bacillati</taxon>
        <taxon>Actinomycetota</taxon>
        <taxon>Actinomycetes</taxon>
        <taxon>Micromonosporales</taxon>
        <taxon>Micromonosporaceae</taxon>
        <taxon>Micromonospora</taxon>
    </lineage>
</organism>
<reference evidence="7" key="1">
    <citation type="submission" date="2016-12" db="EMBL/GenBank/DDBJ databases">
        <authorList>
            <person name="Varghese N."/>
            <person name="Submissions S."/>
        </authorList>
    </citation>
    <scope>NUCLEOTIDE SEQUENCE [LARGE SCALE GENOMIC DNA]</scope>
    <source>
        <strain evidence="7">DSM 45599</strain>
    </source>
</reference>
<dbReference type="GO" id="GO:0016811">
    <property type="term" value="F:hydrolase activity, acting on carbon-nitrogen (but not peptide) bonds, in linear amides"/>
    <property type="evidence" value="ECO:0007669"/>
    <property type="project" value="TreeGrafter"/>
</dbReference>
<dbReference type="InterPro" id="IPR024087">
    <property type="entry name" value="Creatininase-like_sf"/>
</dbReference>
<dbReference type="AlphaFoldDB" id="A0A1N5TE07"/>
<keyword evidence="7" id="KW-1185">Reference proteome</keyword>
<dbReference type="InterPro" id="IPR003785">
    <property type="entry name" value="Creatininase/forma_Hydrolase"/>
</dbReference>
<dbReference type="OrthoDB" id="9801445at2"/>
<comment type="similarity">
    <text evidence="5">Belongs to the creatininase superfamily.</text>
</comment>
<dbReference type="EMBL" id="FSQT01000001">
    <property type="protein sequence ID" value="SIM46551.1"/>
    <property type="molecule type" value="Genomic_DNA"/>
</dbReference>
<evidence type="ECO:0000313" key="6">
    <source>
        <dbReference type="EMBL" id="SIM46551.1"/>
    </source>
</evidence>
<dbReference type="SUPFAM" id="SSF102215">
    <property type="entry name" value="Creatininase"/>
    <property type="match status" value="1"/>
</dbReference>
<dbReference type="Gene3D" id="3.40.50.10310">
    <property type="entry name" value="Creatininase"/>
    <property type="match status" value="1"/>
</dbReference>
<dbReference type="RefSeq" id="WP_074307831.1">
    <property type="nucleotide sequence ID" value="NZ_FSQT01000001.1"/>
</dbReference>
<evidence type="ECO:0000256" key="4">
    <source>
        <dbReference type="ARBA" id="ARBA00022833"/>
    </source>
</evidence>
<gene>
    <name evidence="6" type="ORF">SAMN04489832_0112</name>
</gene>
<dbReference type="PANTHER" id="PTHR35005">
    <property type="entry name" value="3-DEHYDRO-SCYLLO-INOSOSE HYDROLASE"/>
    <property type="match status" value="1"/>
</dbReference>
<dbReference type="GO" id="GO:0009231">
    <property type="term" value="P:riboflavin biosynthetic process"/>
    <property type="evidence" value="ECO:0007669"/>
    <property type="project" value="TreeGrafter"/>
</dbReference>
<keyword evidence="3 6" id="KW-0378">Hydrolase</keyword>